<organism evidence="16 17">
    <name type="scientific">Collybiopsis confluens</name>
    <dbReference type="NCBI Taxonomy" id="2823264"/>
    <lineage>
        <taxon>Eukaryota</taxon>
        <taxon>Fungi</taxon>
        <taxon>Dikarya</taxon>
        <taxon>Basidiomycota</taxon>
        <taxon>Agaricomycotina</taxon>
        <taxon>Agaricomycetes</taxon>
        <taxon>Agaricomycetidae</taxon>
        <taxon>Agaricales</taxon>
        <taxon>Marasmiineae</taxon>
        <taxon>Omphalotaceae</taxon>
        <taxon>Collybiopsis</taxon>
    </lineage>
</organism>
<dbReference type="Pfam" id="PF08740">
    <property type="entry name" value="BCS1_N"/>
    <property type="match status" value="1"/>
</dbReference>
<feature type="compositionally biased region" description="Low complexity" evidence="12">
    <location>
        <begin position="935"/>
        <end position="944"/>
    </location>
</feature>
<keyword evidence="9" id="KW-0496">Mitochondrion</keyword>
<feature type="region of interest" description="Disordered" evidence="12">
    <location>
        <begin position="674"/>
        <end position="726"/>
    </location>
</feature>
<evidence type="ECO:0000256" key="6">
    <source>
        <dbReference type="ARBA" id="ARBA00022801"/>
    </source>
</evidence>
<feature type="compositionally biased region" description="Acidic residues" evidence="12">
    <location>
        <begin position="945"/>
        <end position="969"/>
    </location>
</feature>
<feature type="compositionally biased region" description="Low complexity" evidence="12">
    <location>
        <begin position="972"/>
        <end position="984"/>
    </location>
</feature>
<evidence type="ECO:0000256" key="1">
    <source>
        <dbReference type="ARBA" id="ARBA00004434"/>
    </source>
</evidence>
<feature type="compositionally biased region" description="Low complexity" evidence="12">
    <location>
        <begin position="674"/>
        <end position="702"/>
    </location>
</feature>
<evidence type="ECO:0000313" key="16">
    <source>
        <dbReference type="EMBL" id="KAF5392912.1"/>
    </source>
</evidence>
<feature type="region of interest" description="Disordered" evidence="12">
    <location>
        <begin position="355"/>
        <end position="424"/>
    </location>
</feature>
<feature type="compositionally biased region" description="Basic residues" evidence="12">
    <location>
        <begin position="908"/>
        <end position="924"/>
    </location>
</feature>
<evidence type="ECO:0000256" key="11">
    <source>
        <dbReference type="ARBA" id="ARBA00048778"/>
    </source>
</evidence>
<feature type="compositionally biased region" description="Basic residues" evidence="12">
    <location>
        <begin position="356"/>
        <end position="378"/>
    </location>
</feature>
<feature type="compositionally biased region" description="Low complexity" evidence="12">
    <location>
        <begin position="635"/>
        <end position="652"/>
    </location>
</feature>
<dbReference type="SMART" id="SM01024">
    <property type="entry name" value="BCS1_N"/>
    <property type="match status" value="1"/>
</dbReference>
<feature type="region of interest" description="Disordered" evidence="12">
    <location>
        <begin position="494"/>
        <end position="548"/>
    </location>
</feature>
<name>A0A8H5I0R9_9AGAR</name>
<feature type="domain" description="AAA+ ATPase" evidence="14">
    <location>
        <begin position="286"/>
        <end position="479"/>
    </location>
</feature>
<dbReference type="PANTHER" id="PTHR23070">
    <property type="entry name" value="BCS1 AAA-TYPE ATPASE"/>
    <property type="match status" value="1"/>
</dbReference>
<evidence type="ECO:0000313" key="17">
    <source>
        <dbReference type="Proteomes" id="UP000518752"/>
    </source>
</evidence>
<protein>
    <recommendedName>
        <fullName evidence="18">P-loop containing nucleoside triphosphate hydrolase protein</fullName>
    </recommendedName>
</protein>
<feature type="compositionally biased region" description="Low complexity" evidence="12">
    <location>
        <begin position="386"/>
        <end position="402"/>
    </location>
</feature>
<dbReference type="OrthoDB" id="10251412at2759"/>
<proteinExistence type="inferred from homology"/>
<feature type="compositionally biased region" description="Basic and acidic residues" evidence="12">
    <location>
        <begin position="772"/>
        <end position="795"/>
    </location>
</feature>
<evidence type="ECO:0000256" key="3">
    <source>
        <dbReference type="ARBA" id="ARBA00022692"/>
    </source>
</evidence>
<keyword evidence="17" id="KW-1185">Reference proteome</keyword>
<dbReference type="EMBL" id="JAACJN010000004">
    <property type="protein sequence ID" value="KAF5392912.1"/>
    <property type="molecule type" value="Genomic_DNA"/>
</dbReference>
<comment type="catalytic activity">
    <reaction evidence="11">
        <text>ATP + H2O = ADP + phosphate + H(+)</text>
        <dbReference type="Rhea" id="RHEA:13065"/>
        <dbReference type="ChEBI" id="CHEBI:15377"/>
        <dbReference type="ChEBI" id="CHEBI:15378"/>
        <dbReference type="ChEBI" id="CHEBI:30616"/>
        <dbReference type="ChEBI" id="CHEBI:43474"/>
        <dbReference type="ChEBI" id="CHEBI:456216"/>
    </reaction>
    <physiologicalReaction direction="left-to-right" evidence="11">
        <dbReference type="Rhea" id="RHEA:13066"/>
    </physiologicalReaction>
</comment>
<dbReference type="SMART" id="SM00382">
    <property type="entry name" value="AAA"/>
    <property type="match status" value="1"/>
</dbReference>
<dbReference type="SUPFAM" id="SSF52540">
    <property type="entry name" value="P-loop containing nucleoside triphosphate hydrolases"/>
    <property type="match status" value="1"/>
</dbReference>
<feature type="region of interest" description="Disordered" evidence="12">
    <location>
        <begin position="772"/>
        <end position="828"/>
    </location>
</feature>
<feature type="compositionally biased region" description="Pro residues" evidence="12">
    <location>
        <begin position="508"/>
        <end position="519"/>
    </location>
</feature>
<dbReference type="InterPro" id="IPR050747">
    <property type="entry name" value="Mitochondrial_chaperone_BCS1"/>
</dbReference>
<evidence type="ECO:0000256" key="12">
    <source>
        <dbReference type="SAM" id="MobiDB-lite"/>
    </source>
</evidence>
<accession>A0A8H5I0R9</accession>
<feature type="region of interest" description="Disordered" evidence="12">
    <location>
        <begin position="897"/>
        <end position="1047"/>
    </location>
</feature>
<keyword evidence="3 13" id="KW-0812">Transmembrane</keyword>
<dbReference type="InterPro" id="IPR014851">
    <property type="entry name" value="BCS1_N"/>
</dbReference>
<dbReference type="Gene3D" id="3.40.50.300">
    <property type="entry name" value="P-loop containing nucleotide triphosphate hydrolases"/>
    <property type="match status" value="1"/>
</dbReference>
<keyword evidence="4" id="KW-0547">Nucleotide-binding</keyword>
<comment type="similarity">
    <text evidence="2">Belongs to the AAA ATPase family. BCS1 subfamily.</text>
</comment>
<gene>
    <name evidence="16" type="ORF">D9757_000841</name>
</gene>
<feature type="transmembrane region" description="Helical" evidence="13">
    <location>
        <begin position="1104"/>
        <end position="1126"/>
    </location>
</feature>
<evidence type="ECO:0000256" key="5">
    <source>
        <dbReference type="ARBA" id="ARBA00022792"/>
    </source>
</evidence>
<dbReference type="InterPro" id="IPR003593">
    <property type="entry name" value="AAA+_ATPase"/>
</dbReference>
<dbReference type="InterPro" id="IPR027417">
    <property type="entry name" value="P-loop_NTPase"/>
</dbReference>
<evidence type="ECO:0000256" key="10">
    <source>
        <dbReference type="ARBA" id="ARBA00023136"/>
    </source>
</evidence>
<evidence type="ECO:0000256" key="2">
    <source>
        <dbReference type="ARBA" id="ARBA00007448"/>
    </source>
</evidence>
<evidence type="ECO:0000259" key="14">
    <source>
        <dbReference type="SMART" id="SM00382"/>
    </source>
</evidence>
<evidence type="ECO:0000256" key="4">
    <source>
        <dbReference type="ARBA" id="ARBA00022741"/>
    </source>
</evidence>
<dbReference type="InterPro" id="IPR003959">
    <property type="entry name" value="ATPase_AAA_core"/>
</dbReference>
<evidence type="ECO:0008006" key="18">
    <source>
        <dbReference type="Google" id="ProtNLM"/>
    </source>
</evidence>
<feature type="domain" description="BCS1 N-terminal" evidence="15">
    <location>
        <begin position="28"/>
        <end position="255"/>
    </location>
</feature>
<feature type="compositionally biased region" description="Low complexity" evidence="12">
    <location>
        <begin position="89"/>
        <end position="105"/>
    </location>
</feature>
<reference evidence="16 17" key="1">
    <citation type="journal article" date="2020" name="ISME J.">
        <title>Uncovering the hidden diversity of litter-decomposition mechanisms in mushroom-forming fungi.</title>
        <authorList>
            <person name="Floudas D."/>
            <person name="Bentzer J."/>
            <person name="Ahren D."/>
            <person name="Johansson T."/>
            <person name="Persson P."/>
            <person name="Tunlid A."/>
        </authorList>
    </citation>
    <scope>NUCLEOTIDE SEQUENCE [LARGE SCALE GENOMIC DNA]</scope>
    <source>
        <strain evidence="16 17">CBS 406.79</strain>
    </source>
</reference>
<dbReference type="GO" id="GO:0005524">
    <property type="term" value="F:ATP binding"/>
    <property type="evidence" value="ECO:0007669"/>
    <property type="project" value="UniProtKB-KW"/>
</dbReference>
<evidence type="ECO:0000256" key="8">
    <source>
        <dbReference type="ARBA" id="ARBA00022989"/>
    </source>
</evidence>
<comment type="caution">
    <text evidence="16">The sequence shown here is derived from an EMBL/GenBank/DDBJ whole genome shotgun (WGS) entry which is preliminary data.</text>
</comment>
<evidence type="ECO:0000259" key="15">
    <source>
        <dbReference type="SMART" id="SM01024"/>
    </source>
</evidence>
<keyword evidence="10 13" id="KW-0472">Membrane</keyword>
<keyword evidence="7" id="KW-0067">ATP-binding</keyword>
<dbReference type="GO" id="GO:0005743">
    <property type="term" value="C:mitochondrial inner membrane"/>
    <property type="evidence" value="ECO:0007669"/>
    <property type="project" value="UniProtKB-SubCell"/>
</dbReference>
<dbReference type="GO" id="GO:0016887">
    <property type="term" value="F:ATP hydrolysis activity"/>
    <property type="evidence" value="ECO:0007669"/>
    <property type="project" value="InterPro"/>
</dbReference>
<dbReference type="InterPro" id="IPR057495">
    <property type="entry name" value="AAA_lid_BCS1"/>
</dbReference>
<evidence type="ECO:0000256" key="13">
    <source>
        <dbReference type="SAM" id="Phobius"/>
    </source>
</evidence>
<keyword evidence="8 13" id="KW-1133">Transmembrane helix</keyword>
<feature type="compositionally biased region" description="Low complexity" evidence="12">
    <location>
        <begin position="591"/>
        <end position="607"/>
    </location>
</feature>
<dbReference type="PROSITE" id="PS00674">
    <property type="entry name" value="AAA"/>
    <property type="match status" value="1"/>
</dbReference>
<sequence length="1132" mass="122513">MDTFRSLVQPLVGPSASSAGMIDGMKLVVLGGTVETARRMGSRAWNHFVNSFFLTAHFSEDDYPYDWLMLWLSRRPEWQRSREFETTTRLSTPLSGGSPSSGRTSDNSFGDEDYREWWNEPPAGETEGLEIYNYDDDDVPGKIKTRVVFQPTFDTTHTIYYRGHWLRVRRWRKGDNMNNNNNGWNGNYGYNSGGGGEMLSVSVVARSNTILKQLVLQAKRDYEAEAIHRIQIYFADSHGGWRWTDSRHKRPMSSIVLNPGVKEMLLSDTKDFLRSEKWYADRGIPFRRGYLLHGVPGSGKSSLIHAIAGELMLDIYALSLSAAWINDATLTTLMGRVPARCIVLLEDLDAAFTRSTARRSKKDKKDKKKEKKDRKEKKKEKEKNDSTNSSGTSTGLTASASSSRRRRAGASGLNGGTNPADSMSEVNTLSLSGLLNALDGVAAAEGRLLFATTNHLDHLDPALSRPGRMDVWVDFKNASRWQAEALFRNFFPSCEEDNEESESKSPTPVSPSPSTPPTPSSSHSARHSRDSSAAPTEHDSNVLEPGSLPLLEPELSAEEEAEFAAMGLVLPDVPRSVSNAVSGDGDIENLGADGSSSGSRPSTASSGVGSWIGLPPVSVTSSAAAKKLEAPTRHTATSSGTWSPSPSLSSLTSAVWSMSPSFMSSTASLVGNAVGAVTGTGSSPPVAARSRAGSSASQPRSATPQRKPRPKTQHSHSSEPLSPSVLSKLAKEFAEGVPEEEFSVASLQGYLLRNKSRPEEAVKGVRAWVEEERKNREKQKGAKGKGKDSDEERMKRKERRKEKKEKDRKEKEKRKKSKDETLIQPMLPVDPTVVVPATTCTTVLPVAQQATNIVPPTDSLIMTSVPSTVSPGASPVMIPVQMPVTPSQEVALVASTLGPVPSEPTSTKKSKSKSKSSKSRKSKLTSKAVEDSDSDSSSSSSSSDGDSDSDSDSDSTSDSDSSSDDEDENVVPRRPTSSSTMMRSPPSPPTVMYEGTTGWSAMPSGWDSAWAIPPAPGPSSADAREVPESGGSDSTEVAEPLDGEAEGENEVIRTVSMETAELVDNDTNSTPNLATSAVVQRLVGDSLTPSTKFLLTVIRLNIQAYLYATLYQTYLLNLYTSILLLFSGAGRI</sequence>
<feature type="region of interest" description="Disordered" evidence="12">
    <location>
        <begin position="580"/>
        <end position="652"/>
    </location>
</feature>
<dbReference type="Pfam" id="PF00004">
    <property type="entry name" value="AAA"/>
    <property type="match status" value="1"/>
</dbReference>
<dbReference type="Pfam" id="PF25426">
    <property type="entry name" value="AAA_lid_BCS1"/>
    <property type="match status" value="1"/>
</dbReference>
<evidence type="ECO:0000256" key="9">
    <source>
        <dbReference type="ARBA" id="ARBA00023128"/>
    </source>
</evidence>
<keyword evidence="5" id="KW-0999">Mitochondrion inner membrane</keyword>
<keyword evidence="6" id="KW-0378">Hydrolase</keyword>
<dbReference type="InterPro" id="IPR003960">
    <property type="entry name" value="ATPase_AAA_CS"/>
</dbReference>
<feature type="region of interest" description="Disordered" evidence="12">
    <location>
        <begin position="84"/>
        <end position="111"/>
    </location>
</feature>
<dbReference type="Proteomes" id="UP000518752">
    <property type="component" value="Unassembled WGS sequence"/>
</dbReference>
<evidence type="ECO:0000256" key="7">
    <source>
        <dbReference type="ARBA" id="ARBA00022840"/>
    </source>
</evidence>
<comment type="subcellular location">
    <subcellularLocation>
        <location evidence="1">Mitochondrion inner membrane</location>
        <topology evidence="1">Single-pass membrane protein</topology>
    </subcellularLocation>
</comment>
<dbReference type="AlphaFoldDB" id="A0A8H5I0R9"/>